<evidence type="ECO:0000313" key="2">
    <source>
        <dbReference type="Proteomes" id="UP000308167"/>
    </source>
</evidence>
<name>A0ABY6TKM2_9PAST</name>
<comment type="caution">
    <text evidence="1">The sequence shown here is derived from an EMBL/GenBank/DDBJ whole genome shotgun (WGS) entry which is preliminary data.</text>
</comment>
<reference evidence="1 2" key="1">
    <citation type="submission" date="2019-05" db="EMBL/GenBank/DDBJ databases">
        <authorList>
            <consortium name="Pathogen Informatics"/>
        </authorList>
    </citation>
    <scope>NUCLEOTIDE SEQUENCE [LARGE SCALE GENOMIC DNA]</scope>
    <source>
        <strain evidence="1 2">NM319</strain>
    </source>
</reference>
<organism evidence="1 2">
    <name type="scientific">Actinobacillus porcinus</name>
    <dbReference type="NCBI Taxonomy" id="51048"/>
    <lineage>
        <taxon>Bacteria</taxon>
        <taxon>Pseudomonadati</taxon>
        <taxon>Pseudomonadota</taxon>
        <taxon>Gammaproteobacteria</taxon>
        <taxon>Pasteurellales</taxon>
        <taxon>Pasteurellaceae</taxon>
        <taxon>Actinobacillus</taxon>
    </lineage>
</organism>
<dbReference type="InterPro" id="IPR010995">
    <property type="entry name" value="DNA_repair_Rad51/TF_NusA_a-hlx"/>
</dbReference>
<keyword evidence="2" id="KW-1185">Reference proteome</keyword>
<accession>A0ABY6TKM2</accession>
<dbReference type="SUPFAM" id="SSF47794">
    <property type="entry name" value="Rad51 N-terminal domain-like"/>
    <property type="match status" value="1"/>
</dbReference>
<evidence type="ECO:0000313" key="1">
    <source>
        <dbReference type="EMBL" id="VTU08619.1"/>
    </source>
</evidence>
<dbReference type="Proteomes" id="UP000308167">
    <property type="component" value="Unassembled WGS sequence"/>
</dbReference>
<gene>
    <name evidence="1" type="ORF">SAMEA1410922_01521</name>
</gene>
<proteinExistence type="predicted"/>
<dbReference type="EMBL" id="CABFKI010000009">
    <property type="protein sequence ID" value="VTU08619.1"/>
    <property type="molecule type" value="Genomic_DNA"/>
</dbReference>
<sequence>MATTNQIALSQHETFCADSLKAAEKKVNRDHILSPFMIAIPNEINDVTDEIIYEMLKPFKTAEKLVTHYEENIIRENARQELAQLEIQGDKQTWAILRQNGLTNWQQVRELGFQRLLDFKGIGEIRAKKLLNAFVDLITTQQDKLVNYLKLEEIYAKRREDKETIEQARNWRPKEA</sequence>
<protein>
    <submittedName>
        <fullName evidence="1">Uncharacterized protein</fullName>
    </submittedName>
</protein>